<dbReference type="OrthoDB" id="264111at2"/>
<feature type="transmembrane region" description="Helical" evidence="4">
    <location>
        <begin position="12"/>
        <end position="33"/>
    </location>
</feature>
<feature type="coiled-coil region" evidence="3">
    <location>
        <begin position="154"/>
        <end position="267"/>
    </location>
</feature>
<dbReference type="Pfam" id="PF25881">
    <property type="entry name" value="HH_YBHG"/>
    <property type="match status" value="1"/>
</dbReference>
<accession>A0A2D2Q206</accession>
<dbReference type="Proteomes" id="UP000231057">
    <property type="component" value="Chromosome"/>
</dbReference>
<gene>
    <name evidence="6" type="ORF">BRW62_06550</name>
</gene>
<keyword evidence="4" id="KW-1133">Transmembrane helix</keyword>
<dbReference type="SUPFAM" id="SSF111369">
    <property type="entry name" value="HlyD-like secretion proteins"/>
    <property type="match status" value="2"/>
</dbReference>
<protein>
    <submittedName>
        <fullName evidence="6">HlyD family secretion protein</fullName>
    </submittedName>
</protein>
<evidence type="ECO:0000313" key="6">
    <source>
        <dbReference type="EMBL" id="ATS18469.1"/>
    </source>
</evidence>
<evidence type="ECO:0000256" key="4">
    <source>
        <dbReference type="SAM" id="Phobius"/>
    </source>
</evidence>
<dbReference type="KEGG" id="slw:BRW62_06550"/>
<dbReference type="PRINTS" id="PR01490">
    <property type="entry name" value="RTXTOXIND"/>
</dbReference>
<keyword evidence="2 3" id="KW-0175">Coiled coil</keyword>
<evidence type="ECO:0000256" key="3">
    <source>
        <dbReference type="SAM" id="Coils"/>
    </source>
</evidence>
<dbReference type="Gene3D" id="2.40.50.100">
    <property type="match status" value="1"/>
</dbReference>
<keyword evidence="7" id="KW-1185">Reference proteome</keyword>
<reference evidence="6 7" key="1">
    <citation type="submission" date="2016-11" db="EMBL/GenBank/DDBJ databases">
        <title>Complete genome sequence of thermophilic cyanobacteria strain Synechococcus sp. PCC6715.</title>
        <authorList>
            <person name="Tang J."/>
            <person name="Daroch M."/>
            <person name="Liang Y."/>
            <person name="Jiang D."/>
            <person name="Shah M."/>
        </authorList>
    </citation>
    <scope>NUCLEOTIDE SEQUENCE [LARGE SCALE GENOMIC DNA]</scope>
    <source>
        <strain evidence="6 7">PCC 6715</strain>
    </source>
</reference>
<dbReference type="RefSeq" id="WP_099798816.1">
    <property type="nucleotide sequence ID" value="NZ_CP018092.1"/>
</dbReference>
<dbReference type="InterPro" id="IPR014315">
    <property type="entry name" value="ABC_heterocyst_DevB"/>
</dbReference>
<dbReference type="InterPro" id="IPR050465">
    <property type="entry name" value="UPF0194_transport"/>
</dbReference>
<dbReference type="GO" id="GO:0030313">
    <property type="term" value="C:cell envelope"/>
    <property type="evidence" value="ECO:0007669"/>
    <property type="project" value="UniProtKB-SubCell"/>
</dbReference>
<evidence type="ECO:0000313" key="7">
    <source>
        <dbReference type="Proteomes" id="UP000231057"/>
    </source>
</evidence>
<name>A0A2D2Q206_PARLV</name>
<dbReference type="PANTHER" id="PTHR32347:SF27">
    <property type="entry name" value="RND EFFLUX PUMP MEMBRANE FUSION PROTEIN BARREL-SANDWICH DOMAIN-CONTAINING PROTEIN"/>
    <property type="match status" value="1"/>
</dbReference>
<keyword evidence="4" id="KW-0812">Transmembrane</keyword>
<feature type="domain" description="YbhG-like alpha-helical hairpin" evidence="5">
    <location>
        <begin position="132"/>
        <end position="246"/>
    </location>
</feature>
<keyword evidence="4" id="KW-0472">Membrane</keyword>
<proteinExistence type="predicted"/>
<dbReference type="Gene3D" id="2.40.30.170">
    <property type="match status" value="1"/>
</dbReference>
<evidence type="ECO:0000259" key="5">
    <source>
        <dbReference type="Pfam" id="PF25881"/>
    </source>
</evidence>
<dbReference type="PANTHER" id="PTHR32347">
    <property type="entry name" value="EFFLUX SYSTEM COMPONENT YKNX-RELATED"/>
    <property type="match status" value="1"/>
</dbReference>
<dbReference type="AlphaFoldDB" id="A0A2D2Q206"/>
<reference evidence="7" key="2">
    <citation type="journal article" date="2022" name="Front. Microbiol.">
        <title>Comparative Genomic Analysis Revealed Distinct Molecular Components and Organization of CO2-Concentrating Mechanism in Thermophilic Cyanobacteria.</title>
        <authorList>
            <person name="Tang J."/>
            <person name="Zhou H."/>
            <person name="Yao D."/>
            <person name="Riaz S."/>
            <person name="You D."/>
            <person name="Klepacz-Smolka A."/>
            <person name="Daroch M."/>
        </authorList>
    </citation>
    <scope>NUCLEOTIDE SEQUENCE [LARGE SCALE GENOMIC DNA]</scope>
    <source>
        <strain evidence="7">PCC 6715</strain>
    </source>
</reference>
<sequence length="388" mass="42668">MGQPFPFHVGRPWLIGGAIALGLVSIGISVSYWQQLRRSAQDEATSAALPSPVSDRITALGRLEPEGEVIAVSAPAMTERLGQLLVQEGDRVVAGQVLAYLDTYPERKAERDLAASQLQEARLRFDAETRLARAEIGEAQARRERVNEPKLAEIQAQQATLQRITAELDTADREYQRFRQLFSDGAVSQQDLDDRAIRVRTLQEELRNAQANLVRLQQERRTELATATAQVEAAQANLGRVQTQVQLLSAERNLELAEARLERATIRAPRNGTVLRIHTRAGENINDKGILELGNTDQMYAVAEVYETDVPRVRVGQRAEIRSSALAAPIAGEVTRVGLLVAKNDLTGTDPAADTDVRVVEVRVRLAESKPVAGLTNMQVEVAIDPRS</sequence>
<organism evidence="6 7">
    <name type="scientific">Parathermosynechococcus lividus PCC 6715</name>
    <dbReference type="NCBI Taxonomy" id="1917166"/>
    <lineage>
        <taxon>Bacteria</taxon>
        <taxon>Bacillati</taxon>
        <taxon>Cyanobacteriota</taxon>
        <taxon>Cyanophyceae</taxon>
        <taxon>Acaryochloridales</taxon>
        <taxon>Thermosynechococcaceae</taxon>
        <taxon>Parathermosynechococcus</taxon>
    </lineage>
</organism>
<dbReference type="NCBIfam" id="TIGR02971">
    <property type="entry name" value="heterocyst_DevB"/>
    <property type="match status" value="1"/>
</dbReference>
<evidence type="ECO:0000256" key="1">
    <source>
        <dbReference type="ARBA" id="ARBA00004196"/>
    </source>
</evidence>
<comment type="subcellular location">
    <subcellularLocation>
        <location evidence="1">Cell envelope</location>
    </subcellularLocation>
</comment>
<evidence type="ECO:0000256" key="2">
    <source>
        <dbReference type="ARBA" id="ARBA00023054"/>
    </source>
</evidence>
<dbReference type="EMBL" id="CP018092">
    <property type="protein sequence ID" value="ATS18469.1"/>
    <property type="molecule type" value="Genomic_DNA"/>
</dbReference>
<dbReference type="Gene3D" id="1.10.287.470">
    <property type="entry name" value="Helix hairpin bin"/>
    <property type="match status" value="1"/>
</dbReference>
<dbReference type="InterPro" id="IPR059052">
    <property type="entry name" value="HH_YbhG-like"/>
</dbReference>